<evidence type="ECO:0000313" key="4">
    <source>
        <dbReference type="Proteomes" id="UP000246464"/>
    </source>
</evidence>
<name>A0A2U9BYZ0_SCOMX</name>
<feature type="transmembrane region" description="Helical" evidence="2">
    <location>
        <begin position="235"/>
        <end position="257"/>
    </location>
</feature>
<keyword evidence="4" id="KW-1185">Reference proteome</keyword>
<evidence type="ECO:0000313" key="3">
    <source>
        <dbReference type="EMBL" id="AWP09474.1"/>
    </source>
</evidence>
<sequence>MLDKLLVRKELCFFPRVAHPSPLERPAGVRVWLVRGSVYEEPGVVLFALRGVPEGCDRRRKQVFATMNAQLLLLLALVGPFCAFTRASPTEIPAEFGTGITASVADVGDIVDVTAAATEAAKEEVTDVVTGPPATEPAVASAEEEVTTEATTEGAAPAITVNTEEAVFETHRPSAAATEAPEPLTTEAPAVETAAPTEPAEVETQPEVTAAAKKETEEEVVVEDNPEEEQGSGQVVGIVIGALLAVVIVIAVVIAVVRRMGKYTATHTHHGHAPYGGNVQLPSPIGSGPTPTTPTSAPPAGFIALFSSLSCLRLRGTMGSFEPGQMERLWAMAVKRLASSSLSPRRQRGILYIAAGWSHFLGGLASIDHVHLHSEILKKHQLGALCAHEHMLNQS</sequence>
<proteinExistence type="predicted"/>
<feature type="compositionally biased region" description="Low complexity" evidence="1">
    <location>
        <begin position="282"/>
        <end position="296"/>
    </location>
</feature>
<protein>
    <submittedName>
        <fullName evidence="3">Putative calphotin-like</fullName>
    </submittedName>
</protein>
<dbReference type="Proteomes" id="UP000246464">
    <property type="component" value="Chromosome 11"/>
</dbReference>
<feature type="compositionally biased region" description="Low complexity" evidence="1">
    <location>
        <begin position="127"/>
        <end position="141"/>
    </location>
</feature>
<evidence type="ECO:0000256" key="2">
    <source>
        <dbReference type="SAM" id="Phobius"/>
    </source>
</evidence>
<organism evidence="3 4">
    <name type="scientific">Scophthalmus maximus</name>
    <name type="common">Turbot</name>
    <name type="synonym">Psetta maxima</name>
    <dbReference type="NCBI Taxonomy" id="52904"/>
    <lineage>
        <taxon>Eukaryota</taxon>
        <taxon>Metazoa</taxon>
        <taxon>Chordata</taxon>
        <taxon>Craniata</taxon>
        <taxon>Vertebrata</taxon>
        <taxon>Euteleostomi</taxon>
        <taxon>Actinopterygii</taxon>
        <taxon>Neopterygii</taxon>
        <taxon>Teleostei</taxon>
        <taxon>Neoteleostei</taxon>
        <taxon>Acanthomorphata</taxon>
        <taxon>Carangaria</taxon>
        <taxon>Pleuronectiformes</taxon>
        <taxon>Pleuronectoidei</taxon>
        <taxon>Scophthalmidae</taxon>
        <taxon>Scophthalmus</taxon>
    </lineage>
</organism>
<gene>
    <name evidence="3" type="ORF">SMAX5B_014550</name>
</gene>
<reference evidence="3 4" key="1">
    <citation type="submission" date="2017-12" db="EMBL/GenBank/DDBJ databases">
        <title>Integrating genomic resources of turbot (Scophthalmus maximus) in depth evaluation of genetic and physical mapping variation across individuals.</title>
        <authorList>
            <person name="Martinez P."/>
        </authorList>
    </citation>
    <scope>NUCLEOTIDE SEQUENCE [LARGE SCALE GENOMIC DNA]</scope>
</reference>
<keyword evidence="2" id="KW-1133">Transmembrane helix</keyword>
<feature type="region of interest" description="Disordered" evidence="1">
    <location>
        <begin position="268"/>
        <end position="296"/>
    </location>
</feature>
<accession>A0A2U9BYZ0</accession>
<dbReference type="AlphaFoldDB" id="A0A2U9BYZ0"/>
<evidence type="ECO:0000256" key="1">
    <source>
        <dbReference type="SAM" id="MobiDB-lite"/>
    </source>
</evidence>
<feature type="region of interest" description="Disordered" evidence="1">
    <location>
        <begin position="126"/>
        <end position="152"/>
    </location>
</feature>
<keyword evidence="2" id="KW-0472">Membrane</keyword>
<keyword evidence="2" id="KW-0812">Transmembrane</keyword>
<dbReference type="EMBL" id="CP026253">
    <property type="protein sequence ID" value="AWP09474.1"/>
    <property type="molecule type" value="Genomic_DNA"/>
</dbReference>